<evidence type="ECO:0000313" key="1">
    <source>
        <dbReference type="EMBL" id="KAG7452543.1"/>
    </source>
</evidence>
<protein>
    <submittedName>
        <fullName evidence="1">Uncharacterized protein</fullName>
    </submittedName>
</protein>
<dbReference type="RefSeq" id="XP_043046043.1">
    <property type="nucleotide sequence ID" value="XM_043182340.1"/>
</dbReference>
<dbReference type="OrthoDB" id="2748942at2759"/>
<reference evidence="1" key="1">
    <citation type="submission" date="2020-11" db="EMBL/GenBank/DDBJ databases">
        <title>Adaptations for nitrogen fixation in a non-lichenized fungal sporocarp promotes dispersal by wood-feeding termites.</title>
        <authorList>
            <consortium name="DOE Joint Genome Institute"/>
            <person name="Koch R.A."/>
            <person name="Yoon G."/>
            <person name="Arayal U."/>
            <person name="Lail K."/>
            <person name="Amirebrahimi M."/>
            <person name="Labutti K."/>
            <person name="Lipzen A."/>
            <person name="Riley R."/>
            <person name="Barry K."/>
            <person name="Henrissat B."/>
            <person name="Grigoriev I.V."/>
            <person name="Herr J.R."/>
            <person name="Aime M.C."/>
        </authorList>
    </citation>
    <scope>NUCLEOTIDE SEQUENCE</scope>
    <source>
        <strain evidence="1">MCA 3950</strain>
    </source>
</reference>
<proteinExistence type="predicted"/>
<name>A0A9P7W5J9_9AGAR</name>
<accession>A0A9P7W5J9</accession>
<dbReference type="Proteomes" id="UP000812287">
    <property type="component" value="Unassembled WGS sequence"/>
</dbReference>
<comment type="caution">
    <text evidence="1">The sequence shown here is derived from an EMBL/GenBank/DDBJ whole genome shotgun (WGS) entry which is preliminary data.</text>
</comment>
<gene>
    <name evidence="1" type="ORF">BT62DRAFT_8027</name>
</gene>
<dbReference type="EMBL" id="MU250523">
    <property type="protein sequence ID" value="KAG7452543.1"/>
    <property type="molecule type" value="Genomic_DNA"/>
</dbReference>
<sequence length="134" mass="15071">MSPLAIEDEGLVMKHVPDGRTDLDCLGAVLFIPIILLSDDISSFITNYIPTNMCRWRQVQNTYSQCGHVVRLPDEMIYCDDRFCKFSAAHPSNCGPNCSKTCWQRRQFPEQYNPLINSSCPSCKAGASGSGRRY</sequence>
<dbReference type="AlphaFoldDB" id="A0A9P7W5J9"/>
<evidence type="ECO:0000313" key="2">
    <source>
        <dbReference type="Proteomes" id="UP000812287"/>
    </source>
</evidence>
<keyword evidence="2" id="KW-1185">Reference proteome</keyword>
<organism evidence="1 2">
    <name type="scientific">Guyanagaster necrorhizus</name>
    <dbReference type="NCBI Taxonomy" id="856835"/>
    <lineage>
        <taxon>Eukaryota</taxon>
        <taxon>Fungi</taxon>
        <taxon>Dikarya</taxon>
        <taxon>Basidiomycota</taxon>
        <taxon>Agaricomycotina</taxon>
        <taxon>Agaricomycetes</taxon>
        <taxon>Agaricomycetidae</taxon>
        <taxon>Agaricales</taxon>
        <taxon>Marasmiineae</taxon>
        <taxon>Physalacriaceae</taxon>
        <taxon>Guyanagaster</taxon>
    </lineage>
</organism>
<dbReference type="GeneID" id="66104637"/>